<dbReference type="Proteomes" id="UP001186944">
    <property type="component" value="Unassembled WGS sequence"/>
</dbReference>
<feature type="compositionally biased region" description="Low complexity" evidence="7">
    <location>
        <begin position="796"/>
        <end position="805"/>
    </location>
</feature>
<dbReference type="InterPro" id="IPR027324">
    <property type="entry name" value="MAP2/MAP4/Tau"/>
</dbReference>
<dbReference type="GO" id="GO:0000226">
    <property type="term" value="P:microtubule cytoskeleton organization"/>
    <property type="evidence" value="ECO:0007669"/>
    <property type="project" value="TreeGrafter"/>
</dbReference>
<evidence type="ECO:0000256" key="7">
    <source>
        <dbReference type="SAM" id="MobiDB-lite"/>
    </source>
</evidence>
<dbReference type="GO" id="GO:0008017">
    <property type="term" value="F:microtubule binding"/>
    <property type="evidence" value="ECO:0007669"/>
    <property type="project" value="InterPro"/>
</dbReference>
<accession>A0AA88YQH0</accession>
<evidence type="ECO:0000313" key="8">
    <source>
        <dbReference type="EMBL" id="KAK3105678.1"/>
    </source>
</evidence>
<dbReference type="GO" id="GO:0031175">
    <property type="term" value="P:neuron projection development"/>
    <property type="evidence" value="ECO:0007669"/>
    <property type="project" value="TreeGrafter"/>
</dbReference>
<gene>
    <name evidence="8" type="ORF">FSP39_003121</name>
</gene>
<name>A0AA88YQH0_PINIB</name>
<feature type="compositionally biased region" description="Low complexity" evidence="7">
    <location>
        <begin position="892"/>
        <end position="901"/>
    </location>
</feature>
<dbReference type="InterPro" id="IPR001084">
    <property type="entry name" value="MAP_tubulin-bd_rpt"/>
</dbReference>
<comment type="caution">
    <text evidence="8">The sequence shown here is derived from an EMBL/GenBank/DDBJ whole genome shotgun (WGS) entry which is preliminary data.</text>
</comment>
<reference evidence="8" key="1">
    <citation type="submission" date="2019-08" db="EMBL/GenBank/DDBJ databases">
        <title>The improved chromosome-level genome for the pearl oyster Pinctada fucata martensii using PacBio sequencing and Hi-C.</title>
        <authorList>
            <person name="Zheng Z."/>
        </authorList>
    </citation>
    <scope>NUCLEOTIDE SEQUENCE</scope>
    <source>
        <strain evidence="8">ZZ-2019</strain>
        <tissue evidence="8">Adductor muscle</tissue>
    </source>
</reference>
<feature type="compositionally biased region" description="Basic and acidic residues" evidence="7">
    <location>
        <begin position="1015"/>
        <end position="1027"/>
    </location>
</feature>
<dbReference type="GO" id="GO:0005874">
    <property type="term" value="C:microtubule"/>
    <property type="evidence" value="ECO:0007669"/>
    <property type="project" value="UniProtKB-KW"/>
</dbReference>
<dbReference type="PANTHER" id="PTHR11501">
    <property type="entry name" value="MICROTUBULE-ASSOCIATED PROTEIN"/>
    <property type="match status" value="1"/>
</dbReference>
<feature type="compositionally biased region" description="Low complexity" evidence="7">
    <location>
        <begin position="553"/>
        <end position="571"/>
    </location>
</feature>
<keyword evidence="3" id="KW-0597">Phosphoprotein</keyword>
<proteinExistence type="predicted"/>
<evidence type="ECO:0000256" key="5">
    <source>
        <dbReference type="ARBA" id="ARBA00023212"/>
    </source>
</evidence>
<evidence type="ECO:0000256" key="3">
    <source>
        <dbReference type="ARBA" id="ARBA00022553"/>
    </source>
</evidence>
<feature type="region of interest" description="Disordered" evidence="7">
    <location>
        <begin position="741"/>
        <end position="765"/>
    </location>
</feature>
<evidence type="ECO:0000313" key="9">
    <source>
        <dbReference type="Proteomes" id="UP001186944"/>
    </source>
</evidence>
<feature type="region of interest" description="Disordered" evidence="7">
    <location>
        <begin position="1"/>
        <end position="42"/>
    </location>
</feature>
<dbReference type="PROSITE" id="PS00229">
    <property type="entry name" value="TAU_MAP_1"/>
    <property type="match status" value="2"/>
</dbReference>
<feature type="region of interest" description="Disordered" evidence="7">
    <location>
        <begin position="537"/>
        <end position="600"/>
    </location>
</feature>
<dbReference type="GO" id="GO:0043005">
    <property type="term" value="C:neuron projection"/>
    <property type="evidence" value="ECO:0007669"/>
    <property type="project" value="TreeGrafter"/>
</dbReference>
<keyword evidence="4" id="KW-0677">Repeat</keyword>
<feature type="region of interest" description="Disordered" evidence="7">
    <location>
        <begin position="999"/>
        <end position="1050"/>
    </location>
</feature>
<keyword evidence="2 6" id="KW-0963">Cytoplasm</keyword>
<evidence type="ECO:0000256" key="1">
    <source>
        <dbReference type="ARBA" id="ARBA00004245"/>
    </source>
</evidence>
<sequence>MAHLEDFETEKVTEVSEGFDQFQSSQEIEGKISSDTHENVESSDHFIEGIHETVESSDRFVEGIHETVEASDHFVEGIHETVEASDHVKENTHGNVESSDNLMEDTHENVEVDDHAMEAVDLVPEVDESTAVEEGQTTLPETDVESDKKNILDFEQGRGAIDVAHPFPVTPQGVPPPITPEYQEGEEMLPAVVGKQVDGVVDQSIGAEPVENGMGGEGHEAGVNGDIQDDRVEVEGQDIGKSEREMTDNDVEVEQKAKDGIRKGDSVVIESEGSDMEERSITPDPNQIIEMQEKLMKDKTDLQSEENSEVVEENKDQDLMSASMHESINLEKGQAIEDLQDESSDDMPVVGRESGTMEGSFILEEGQTVDDLPQGEGSMMGGSFIMEQGKTIEDLEDTGVHEASSGSPDEEIPVQLTRSAMEDSVILDEGQTFDDEAVHDQMTGVHDQMTGSMMAGSMVLGEGETLNNQQYQPELEQADESSSTEIHPPSGDIDVMTGSVNVMAGSMFLDESEQLEDTFPQSDTSKSAMEGSMVLDEGETLEDRLPQPETKMSASFSESYSESQAEESSLLEQEESRKEAEEEILPSVQAERVYTEEETKYQQEAAQNMVENVLNDAIDKVESMQRETVKDEVKQEVEEKKIEVEETKHVNKVEEKKTVKTDVEKKEEIIKSKHVTEKRAGRVKTKTEKEKKNESVVIKETKKTEKKVTEVKKEDQNLQSLALTVMMCSVDCMKIPVNEMKGRVAPPRSQKPKRKSHLPPNLTSPSGVFLLLGTAGGLSELQTTGRVKQARRRNRGPNLPRGPTRPLEPEPAVQLSFIGPRKSSASSQKKKYGIDAKNDSYKPGGGRVKIFDQKVQVKASSRIDVGSKTPPGGTKPVNGSPKKESPRPKPSTPKGSSPSVKNVSSRIGSLDNARHTPGGGKVNIVTKKTDYSKVSSRVGSTANMDHRPGGGDKKIQSQKLDWKTGSRIGSLDNATHAPGGGNVKITDKKLNWSVGSRVGSLDNAKHSPGGGNVKIESRKVDFKDKAHSKVGSTDNIGHKPTGGTKKIETQKLEFKDKAKSRVDAKSDHKPGGGDKKLRVQQLMIYFKKKDTNLILYFGYKERLAKIISNAFTSKNGNRKYKFIVVNYDKTYFVKEKSDSENKYTETDIIQMLNFLIDNIFVVFGGKVFQQIVGIPMGTNCAPLLADIFLYSYEAEFIQSLVYEGKRYLASDFNFTYRYIDDVLSINNPKFAEYLSRIYPSELEVKETTETNNSASYLDIMLSYDTDGHMNTSLYDKRDDFNFSITNFPFLSSNIPSSPAYGAFTSQLIRYARASTKYTDFVLRARRLSDKLLSQGYVCDRLTSSLRKFYGRYGELVIHYDVPLSRMVGDILS</sequence>
<keyword evidence="5 6" id="KW-0206">Cytoskeleton</keyword>
<evidence type="ECO:0000256" key="2">
    <source>
        <dbReference type="ARBA" id="ARBA00022490"/>
    </source>
</evidence>
<organism evidence="8 9">
    <name type="scientific">Pinctada imbricata</name>
    <name type="common">Atlantic pearl-oyster</name>
    <name type="synonym">Pinctada martensii</name>
    <dbReference type="NCBI Taxonomy" id="66713"/>
    <lineage>
        <taxon>Eukaryota</taxon>
        <taxon>Metazoa</taxon>
        <taxon>Spiralia</taxon>
        <taxon>Lophotrochozoa</taxon>
        <taxon>Mollusca</taxon>
        <taxon>Bivalvia</taxon>
        <taxon>Autobranchia</taxon>
        <taxon>Pteriomorphia</taxon>
        <taxon>Pterioida</taxon>
        <taxon>Pterioidea</taxon>
        <taxon>Pteriidae</taxon>
        <taxon>Pinctada</taxon>
    </lineage>
</organism>
<dbReference type="EMBL" id="VSWD01000003">
    <property type="protein sequence ID" value="KAK3105678.1"/>
    <property type="molecule type" value="Genomic_DNA"/>
</dbReference>
<feature type="region of interest" description="Disordered" evidence="7">
    <location>
        <begin position="784"/>
        <end position="958"/>
    </location>
</feature>
<comment type="subcellular location">
    <subcellularLocation>
        <location evidence="1 6">Cytoplasm</location>
        <location evidence="1 6">Cytoskeleton</location>
    </subcellularLocation>
</comment>
<keyword evidence="6" id="KW-0493">Microtubule</keyword>
<feature type="compositionally biased region" description="Basic and acidic residues" evidence="7">
    <location>
        <begin position="28"/>
        <end position="42"/>
    </location>
</feature>
<protein>
    <recommendedName>
        <fullName evidence="6">Microtubule-associated protein</fullName>
    </recommendedName>
</protein>
<dbReference type="PROSITE" id="PS51491">
    <property type="entry name" value="TAU_MAP_2"/>
    <property type="match status" value="5"/>
</dbReference>
<feature type="compositionally biased region" description="Basic and acidic residues" evidence="7">
    <location>
        <begin position="944"/>
        <end position="958"/>
    </location>
</feature>
<feature type="compositionally biased region" description="Polar residues" evidence="7">
    <location>
        <begin position="932"/>
        <end position="943"/>
    </location>
</feature>
<evidence type="ECO:0000256" key="6">
    <source>
        <dbReference type="RuleBase" id="RU000686"/>
    </source>
</evidence>
<dbReference type="Pfam" id="PF00418">
    <property type="entry name" value="Tubulin-binding"/>
    <property type="match status" value="5"/>
</dbReference>
<dbReference type="PANTHER" id="PTHR11501:SF18">
    <property type="entry name" value="MICROTUBULE-ASSOCIATED PROTEIN"/>
    <property type="match status" value="1"/>
</dbReference>
<keyword evidence="9" id="KW-1185">Reference proteome</keyword>
<feature type="compositionally biased region" description="Basic and acidic residues" evidence="7">
    <location>
        <begin position="1"/>
        <end position="14"/>
    </location>
</feature>
<evidence type="ECO:0000256" key="4">
    <source>
        <dbReference type="ARBA" id="ARBA00022737"/>
    </source>
</evidence>